<dbReference type="GO" id="GO:0043565">
    <property type="term" value="F:sequence-specific DNA binding"/>
    <property type="evidence" value="ECO:0007669"/>
    <property type="project" value="TreeGrafter"/>
</dbReference>
<dbReference type="PIRSF" id="PIRSF000398">
    <property type="entry name" value="M_m6A_EcoRV"/>
    <property type="match status" value="1"/>
</dbReference>
<dbReference type="PRINTS" id="PR00505">
    <property type="entry name" value="D12N6MTFRASE"/>
</dbReference>
<feature type="binding site" evidence="7">
    <location>
        <position position="205"/>
    </location>
    <ligand>
        <name>S-adenosyl-L-methionine</name>
        <dbReference type="ChEBI" id="CHEBI:59789"/>
    </ligand>
</feature>
<proteinExistence type="inferred from homology"/>
<accession>A0A6I8M8M6</accession>
<dbReference type="Pfam" id="PF02086">
    <property type="entry name" value="MethyltransfD12"/>
    <property type="match status" value="1"/>
</dbReference>
<organism evidence="9 10">
    <name type="scientific">Oceanivirga miroungae</name>
    <dbReference type="NCBI Taxonomy" id="1130046"/>
    <lineage>
        <taxon>Bacteria</taxon>
        <taxon>Fusobacteriati</taxon>
        <taxon>Fusobacteriota</taxon>
        <taxon>Fusobacteriia</taxon>
        <taxon>Fusobacteriales</taxon>
        <taxon>Leptotrichiaceae</taxon>
        <taxon>Oceanivirga</taxon>
    </lineage>
</organism>
<feature type="binding site" evidence="7">
    <location>
        <position position="14"/>
    </location>
    <ligand>
        <name>S-adenosyl-L-methionine</name>
        <dbReference type="ChEBI" id="CHEBI:59789"/>
    </ligand>
</feature>
<dbReference type="InterPro" id="IPR023095">
    <property type="entry name" value="Ade_MeTrfase_dom_2"/>
</dbReference>
<name>A0A6I8M8M6_9FUSO</name>
<dbReference type="RefSeq" id="WP_156683838.1">
    <property type="nucleotide sequence ID" value="NZ_CABWIB010000001.1"/>
</dbReference>
<dbReference type="SUPFAM" id="SSF53335">
    <property type="entry name" value="S-adenosyl-L-methionine-dependent methyltransferases"/>
    <property type="match status" value="1"/>
</dbReference>
<feature type="binding site" evidence="7">
    <location>
        <position position="67"/>
    </location>
    <ligand>
        <name>S-adenosyl-L-methionine</name>
        <dbReference type="ChEBI" id="CHEBI:59789"/>
    </ligand>
</feature>
<dbReference type="PROSITE" id="PS00092">
    <property type="entry name" value="N6_MTASE"/>
    <property type="match status" value="1"/>
</dbReference>
<dbReference type="GO" id="GO:0032259">
    <property type="term" value="P:methylation"/>
    <property type="evidence" value="ECO:0007669"/>
    <property type="project" value="UniProtKB-KW"/>
</dbReference>
<evidence type="ECO:0000256" key="7">
    <source>
        <dbReference type="PIRSR" id="PIRSR000398-1"/>
    </source>
</evidence>
<keyword evidence="10" id="KW-1185">Reference proteome</keyword>
<gene>
    <name evidence="9" type="ORF">OMES3154_01161</name>
</gene>
<evidence type="ECO:0000256" key="8">
    <source>
        <dbReference type="RuleBase" id="RU361257"/>
    </source>
</evidence>
<sequence length="301" mass="35408">MKNFENEAKPFIKWAGGKSSLVGDIKKYYPDELGNEIYKYCEPFVGGGAVLFDILSNYDIKEVYISDINEELINLYKTIKNNVEDLILILKKIQDVYILSSEEERKKYYYEKRDEFNKYILKEIDDIIYGSALFIFLNRTCFNGLYRVNKSGLFNVPMGRYKNPRICDDKNLRVVSNKLQKVQIFNKKYDESIDFVDKNTFVYFDPPYRPISESSSFVSYAKDMFDDNEQINLANYFKKLSDKGAICVLSNSDPKNTSEDDNFFDELYKEFNIHRVKTNRRINSNGNKRGELSELLITNRF</sequence>
<dbReference type="Gene3D" id="1.10.1020.10">
    <property type="entry name" value="Adenine-specific Methyltransferase, Domain 2"/>
    <property type="match status" value="1"/>
</dbReference>
<comment type="similarity">
    <text evidence="1 8">Belongs to the N(4)/N(6)-methyltransferase family.</text>
</comment>
<feature type="binding site" evidence="7">
    <location>
        <position position="18"/>
    </location>
    <ligand>
        <name>S-adenosyl-L-methionine</name>
        <dbReference type="ChEBI" id="CHEBI:59789"/>
    </ligand>
</feature>
<protein>
    <recommendedName>
        <fullName evidence="2 8">Site-specific DNA-methyltransferase (adenine-specific)</fullName>
        <ecNumber evidence="2 8">2.1.1.72</ecNumber>
    </recommendedName>
</protein>
<dbReference type="PANTHER" id="PTHR30481:SF3">
    <property type="entry name" value="DNA ADENINE METHYLASE"/>
    <property type="match status" value="1"/>
</dbReference>
<dbReference type="GO" id="GO:1904047">
    <property type="term" value="F:S-adenosyl-L-methionine binding"/>
    <property type="evidence" value="ECO:0007669"/>
    <property type="project" value="TreeGrafter"/>
</dbReference>
<dbReference type="AlphaFoldDB" id="A0A6I8M8M6"/>
<evidence type="ECO:0000256" key="2">
    <source>
        <dbReference type="ARBA" id="ARBA00011900"/>
    </source>
</evidence>
<dbReference type="InterPro" id="IPR029063">
    <property type="entry name" value="SAM-dependent_MTases_sf"/>
</dbReference>
<keyword evidence="4 8" id="KW-0808">Transferase</keyword>
<dbReference type="PANTHER" id="PTHR30481">
    <property type="entry name" value="DNA ADENINE METHYLASE"/>
    <property type="match status" value="1"/>
</dbReference>
<evidence type="ECO:0000313" key="9">
    <source>
        <dbReference type="EMBL" id="VWL85876.1"/>
    </source>
</evidence>
<dbReference type="EC" id="2.1.1.72" evidence="2 8"/>
<evidence type="ECO:0000256" key="3">
    <source>
        <dbReference type="ARBA" id="ARBA00022603"/>
    </source>
</evidence>
<dbReference type="GO" id="GO:0006298">
    <property type="term" value="P:mismatch repair"/>
    <property type="evidence" value="ECO:0007669"/>
    <property type="project" value="TreeGrafter"/>
</dbReference>
<reference evidence="9 10" key="1">
    <citation type="submission" date="2019-10" db="EMBL/GenBank/DDBJ databases">
        <authorList>
            <person name="Blom J."/>
        </authorList>
    </citation>
    <scope>NUCLEOTIDE SEQUENCE [LARGE SCALE GENOMIC DNA]</scope>
    <source>
        <strain evidence="9 10">ES3154-GLU</strain>
    </source>
</reference>
<comment type="catalytic activity">
    <reaction evidence="6 8">
        <text>a 2'-deoxyadenosine in DNA + S-adenosyl-L-methionine = an N(6)-methyl-2'-deoxyadenosine in DNA + S-adenosyl-L-homocysteine + H(+)</text>
        <dbReference type="Rhea" id="RHEA:15197"/>
        <dbReference type="Rhea" id="RHEA-COMP:12418"/>
        <dbReference type="Rhea" id="RHEA-COMP:12419"/>
        <dbReference type="ChEBI" id="CHEBI:15378"/>
        <dbReference type="ChEBI" id="CHEBI:57856"/>
        <dbReference type="ChEBI" id="CHEBI:59789"/>
        <dbReference type="ChEBI" id="CHEBI:90615"/>
        <dbReference type="ChEBI" id="CHEBI:90616"/>
        <dbReference type="EC" id="2.1.1.72"/>
    </reaction>
</comment>
<dbReference type="GO" id="GO:0009307">
    <property type="term" value="P:DNA restriction-modification system"/>
    <property type="evidence" value="ECO:0007669"/>
    <property type="project" value="InterPro"/>
</dbReference>
<dbReference type="InterPro" id="IPR002052">
    <property type="entry name" value="DNA_methylase_N6_adenine_CS"/>
</dbReference>
<evidence type="ECO:0000256" key="5">
    <source>
        <dbReference type="ARBA" id="ARBA00022691"/>
    </source>
</evidence>
<dbReference type="Gene3D" id="3.40.50.150">
    <property type="entry name" value="Vaccinia Virus protein VP39"/>
    <property type="match status" value="1"/>
</dbReference>
<dbReference type="InterPro" id="IPR012263">
    <property type="entry name" value="M_m6A_EcoRV"/>
</dbReference>
<evidence type="ECO:0000256" key="4">
    <source>
        <dbReference type="ARBA" id="ARBA00022679"/>
    </source>
</evidence>
<evidence type="ECO:0000256" key="1">
    <source>
        <dbReference type="ARBA" id="ARBA00006594"/>
    </source>
</evidence>
<evidence type="ECO:0000256" key="6">
    <source>
        <dbReference type="ARBA" id="ARBA00047942"/>
    </source>
</evidence>
<dbReference type="NCBIfam" id="TIGR00571">
    <property type="entry name" value="dam"/>
    <property type="match status" value="1"/>
</dbReference>
<dbReference type="EMBL" id="CABWIB010000001">
    <property type="protein sequence ID" value="VWL85876.1"/>
    <property type="molecule type" value="Genomic_DNA"/>
</dbReference>
<dbReference type="InterPro" id="IPR012327">
    <property type="entry name" value="MeTrfase_D12"/>
</dbReference>
<evidence type="ECO:0000313" key="10">
    <source>
        <dbReference type="Proteomes" id="UP000419017"/>
    </source>
</evidence>
<dbReference type="Proteomes" id="UP000419017">
    <property type="component" value="Unassembled WGS sequence"/>
</dbReference>
<keyword evidence="5 8" id="KW-0949">S-adenosyl-L-methionine</keyword>
<dbReference type="GO" id="GO:0009007">
    <property type="term" value="F:site-specific DNA-methyltransferase (adenine-specific) activity"/>
    <property type="evidence" value="ECO:0007669"/>
    <property type="project" value="UniProtKB-UniRule"/>
</dbReference>
<keyword evidence="3 8" id="KW-0489">Methyltransferase</keyword>